<accession>A0A9X1RWB2</accession>
<dbReference type="SUPFAM" id="SSF52540">
    <property type="entry name" value="P-loop containing nucleoside triphosphate hydrolases"/>
    <property type="match status" value="1"/>
</dbReference>
<evidence type="ECO:0000313" key="1">
    <source>
        <dbReference type="EMBL" id="MCB7480636.1"/>
    </source>
</evidence>
<name>A0A9X1RWB2_9FLAO</name>
<sequence>MEWIEILGIPGAGKSTLLKNLKSSSIKNDTKETWYAEETVKCGIIKNIKLGNFQLSNKLLQAKFLSNQKFDEEQKWKELIRIHREGVNSLELPTEFKFKLILFYSNLITKVSKYSNLYLSKPIFLDEGIIYNSYSKNIDLQNFIEHNYFFPKLVVYLEADVLEVANEIKNSNSFESRGMKSFSLFSPKEIRDYLQKKNSHTQDKINFLEKANVPVIKLNRTNSNRINDLININQRINEILNYNI</sequence>
<organism evidence="1 2">
    <name type="scientific">Christiangramia sediminis</name>
    <dbReference type="NCBI Taxonomy" id="2881336"/>
    <lineage>
        <taxon>Bacteria</taxon>
        <taxon>Pseudomonadati</taxon>
        <taxon>Bacteroidota</taxon>
        <taxon>Flavobacteriia</taxon>
        <taxon>Flavobacteriales</taxon>
        <taxon>Flavobacteriaceae</taxon>
        <taxon>Christiangramia</taxon>
    </lineage>
</organism>
<dbReference type="AlphaFoldDB" id="A0A9X1RWB2"/>
<dbReference type="EMBL" id="JAJBZG010000002">
    <property type="protein sequence ID" value="MCB7480636.1"/>
    <property type="molecule type" value="Genomic_DNA"/>
</dbReference>
<keyword evidence="2" id="KW-1185">Reference proteome</keyword>
<gene>
    <name evidence="1" type="ORF">LGQ90_05095</name>
</gene>
<protein>
    <submittedName>
        <fullName evidence="1">Uncharacterized protein</fullName>
    </submittedName>
</protein>
<dbReference type="InterPro" id="IPR027417">
    <property type="entry name" value="P-loop_NTPase"/>
</dbReference>
<evidence type="ECO:0000313" key="2">
    <source>
        <dbReference type="Proteomes" id="UP001139414"/>
    </source>
</evidence>
<dbReference type="Proteomes" id="UP001139414">
    <property type="component" value="Unassembled WGS sequence"/>
</dbReference>
<dbReference type="Gene3D" id="3.40.50.300">
    <property type="entry name" value="P-loop containing nucleotide triphosphate hydrolases"/>
    <property type="match status" value="1"/>
</dbReference>
<dbReference type="RefSeq" id="WP_229338838.1">
    <property type="nucleotide sequence ID" value="NZ_JAJBZG010000002.1"/>
</dbReference>
<comment type="caution">
    <text evidence="1">The sequence shown here is derived from an EMBL/GenBank/DDBJ whole genome shotgun (WGS) entry which is preliminary data.</text>
</comment>
<proteinExistence type="predicted"/>
<reference evidence="1" key="1">
    <citation type="submission" date="2021-10" db="EMBL/GenBank/DDBJ databases">
        <title>Gramella sp. ASW11-100T, isolated from marine sediment.</title>
        <authorList>
            <person name="Xia C."/>
        </authorList>
    </citation>
    <scope>NUCLEOTIDE SEQUENCE</scope>
    <source>
        <strain evidence="1">ASW11-100</strain>
    </source>
</reference>